<evidence type="ECO:0000256" key="1">
    <source>
        <dbReference type="SAM" id="MobiDB-lite"/>
    </source>
</evidence>
<sequence length="188" mass="22110">MFPNDNRDHGDQFLGEHFDHPVIHDDESEIGSDFDDLGFEPTPLQSNPDLPRRRTRTRAQRMINFRRKWDTQYTVGFLGYDSDPATDSHYMPHHQDMQVQVARPNRHGYNTAGMSTAGSSEWVPERYSVVAYHQAADFIEHVRDAQSFILGVDGPDRRASMYRSINHTYLTDREHRQLYRLRELYKKI</sequence>
<feature type="region of interest" description="Disordered" evidence="1">
    <location>
        <begin position="24"/>
        <end position="55"/>
    </location>
</feature>
<organism evidence="2 3">
    <name type="scientific">Sporothrix stenoceras</name>
    <dbReference type="NCBI Taxonomy" id="5173"/>
    <lineage>
        <taxon>Eukaryota</taxon>
        <taxon>Fungi</taxon>
        <taxon>Dikarya</taxon>
        <taxon>Ascomycota</taxon>
        <taxon>Pezizomycotina</taxon>
        <taxon>Sordariomycetes</taxon>
        <taxon>Sordariomycetidae</taxon>
        <taxon>Ophiostomatales</taxon>
        <taxon>Ophiostomataceae</taxon>
        <taxon>Sporothrix</taxon>
    </lineage>
</organism>
<proteinExistence type="predicted"/>
<name>A0ABR3Z0W1_9PEZI</name>
<evidence type="ECO:0000313" key="3">
    <source>
        <dbReference type="Proteomes" id="UP001583186"/>
    </source>
</evidence>
<protein>
    <submittedName>
        <fullName evidence="2">Uncharacterized protein</fullName>
    </submittedName>
</protein>
<keyword evidence="3" id="KW-1185">Reference proteome</keyword>
<comment type="caution">
    <text evidence="2">The sequence shown here is derived from an EMBL/GenBank/DDBJ whole genome shotgun (WGS) entry which is preliminary data.</text>
</comment>
<evidence type="ECO:0000313" key="2">
    <source>
        <dbReference type="EMBL" id="KAL1893945.1"/>
    </source>
</evidence>
<dbReference type="Proteomes" id="UP001583186">
    <property type="component" value="Unassembled WGS sequence"/>
</dbReference>
<gene>
    <name evidence="2" type="ORF">Sste5346_006086</name>
</gene>
<dbReference type="EMBL" id="JAWCUI010000035">
    <property type="protein sequence ID" value="KAL1893945.1"/>
    <property type="molecule type" value="Genomic_DNA"/>
</dbReference>
<feature type="compositionally biased region" description="Acidic residues" evidence="1">
    <location>
        <begin position="26"/>
        <end position="38"/>
    </location>
</feature>
<accession>A0ABR3Z0W1</accession>
<reference evidence="2 3" key="1">
    <citation type="journal article" date="2024" name="IMA Fungus">
        <title>IMA Genome - F19 : A genome assembly and annotation guide to empower mycologists, including annotated draft genome sequences of Ceratocystis pirilliformis, Diaporthe australafricana, Fusarium ophioides, Paecilomyces lecythidis, and Sporothrix stenoceras.</title>
        <authorList>
            <person name="Aylward J."/>
            <person name="Wilson A.M."/>
            <person name="Visagie C.M."/>
            <person name="Spraker J."/>
            <person name="Barnes I."/>
            <person name="Buitendag C."/>
            <person name="Ceriani C."/>
            <person name="Del Mar Angel L."/>
            <person name="du Plessis D."/>
            <person name="Fuchs T."/>
            <person name="Gasser K."/>
            <person name="Kramer D."/>
            <person name="Li W."/>
            <person name="Munsamy K."/>
            <person name="Piso A."/>
            <person name="Price J.L."/>
            <person name="Sonnekus B."/>
            <person name="Thomas C."/>
            <person name="van der Nest A."/>
            <person name="van Dijk A."/>
            <person name="van Heerden A."/>
            <person name="van Vuuren N."/>
            <person name="Yilmaz N."/>
            <person name="Duong T.A."/>
            <person name="van der Merwe N.A."/>
            <person name="Wingfield M.J."/>
            <person name="Wingfield B.D."/>
        </authorList>
    </citation>
    <scope>NUCLEOTIDE SEQUENCE [LARGE SCALE GENOMIC DNA]</scope>
    <source>
        <strain evidence="2 3">CMW 5346</strain>
    </source>
</reference>